<dbReference type="KEGG" id="rlc:K227x_58930"/>
<keyword evidence="2" id="KW-1185">Reference proteome</keyword>
<reference evidence="1 2" key="1">
    <citation type="submission" date="2019-02" db="EMBL/GenBank/DDBJ databases">
        <title>Deep-cultivation of Planctomycetes and their phenomic and genomic characterization uncovers novel biology.</title>
        <authorList>
            <person name="Wiegand S."/>
            <person name="Jogler M."/>
            <person name="Boedeker C."/>
            <person name="Pinto D."/>
            <person name="Vollmers J."/>
            <person name="Rivas-Marin E."/>
            <person name="Kohn T."/>
            <person name="Peeters S.H."/>
            <person name="Heuer A."/>
            <person name="Rast P."/>
            <person name="Oberbeckmann S."/>
            <person name="Bunk B."/>
            <person name="Jeske O."/>
            <person name="Meyerdierks A."/>
            <person name="Storesund J.E."/>
            <person name="Kallscheuer N."/>
            <person name="Luecker S."/>
            <person name="Lage O.M."/>
            <person name="Pohl T."/>
            <person name="Merkel B.J."/>
            <person name="Hornburger P."/>
            <person name="Mueller R.-W."/>
            <person name="Bruemmer F."/>
            <person name="Labrenz M."/>
            <person name="Spormann A.M."/>
            <person name="Op den Camp H."/>
            <person name="Overmann J."/>
            <person name="Amann R."/>
            <person name="Jetten M.S.M."/>
            <person name="Mascher T."/>
            <person name="Medema M.H."/>
            <person name="Devos D.P."/>
            <person name="Kaster A.-K."/>
            <person name="Ovreas L."/>
            <person name="Rohde M."/>
            <person name="Galperin M.Y."/>
            <person name="Jogler C."/>
        </authorList>
    </citation>
    <scope>NUCLEOTIDE SEQUENCE [LARGE SCALE GENOMIC DNA]</scope>
    <source>
        <strain evidence="1 2">K22_7</strain>
    </source>
</reference>
<dbReference type="AlphaFoldDB" id="A0A517NK13"/>
<sequence length="50" mass="5478">MLDLPQILHFNAVLPPPGVSNRYPDNAHGVDDVSVISAPITFRSPPWVLN</sequence>
<evidence type="ECO:0000313" key="2">
    <source>
        <dbReference type="Proteomes" id="UP000318538"/>
    </source>
</evidence>
<protein>
    <submittedName>
        <fullName evidence="1">Uncharacterized protein</fullName>
    </submittedName>
</protein>
<dbReference type="Proteomes" id="UP000318538">
    <property type="component" value="Chromosome"/>
</dbReference>
<evidence type="ECO:0000313" key="1">
    <source>
        <dbReference type="EMBL" id="QDT07466.1"/>
    </source>
</evidence>
<organism evidence="1 2">
    <name type="scientific">Rubripirellula lacrimiformis</name>
    <dbReference type="NCBI Taxonomy" id="1930273"/>
    <lineage>
        <taxon>Bacteria</taxon>
        <taxon>Pseudomonadati</taxon>
        <taxon>Planctomycetota</taxon>
        <taxon>Planctomycetia</taxon>
        <taxon>Pirellulales</taxon>
        <taxon>Pirellulaceae</taxon>
        <taxon>Rubripirellula</taxon>
    </lineage>
</organism>
<proteinExistence type="predicted"/>
<name>A0A517NK13_9BACT</name>
<gene>
    <name evidence="1" type="ORF">K227x_58930</name>
</gene>
<accession>A0A517NK13</accession>
<dbReference type="EMBL" id="CP036525">
    <property type="protein sequence ID" value="QDT07466.1"/>
    <property type="molecule type" value="Genomic_DNA"/>
</dbReference>